<dbReference type="SUPFAM" id="SSF56349">
    <property type="entry name" value="DNA breaking-rejoining enzymes"/>
    <property type="match status" value="1"/>
</dbReference>
<keyword evidence="3 5" id="KW-0238">DNA-binding</keyword>
<evidence type="ECO:0000256" key="5">
    <source>
        <dbReference type="PROSITE-ProRule" id="PRU01248"/>
    </source>
</evidence>
<keyword evidence="2" id="KW-0229">DNA integration</keyword>
<dbReference type="Gene3D" id="1.10.443.10">
    <property type="entry name" value="Intergrase catalytic core"/>
    <property type="match status" value="1"/>
</dbReference>
<evidence type="ECO:0000259" key="7">
    <source>
        <dbReference type="PROSITE" id="PS51900"/>
    </source>
</evidence>
<keyword evidence="4" id="KW-0233">DNA recombination</keyword>
<evidence type="ECO:0000313" key="8">
    <source>
        <dbReference type="EMBL" id="AWT27301.1"/>
    </source>
</evidence>
<evidence type="ECO:0000313" key="9">
    <source>
        <dbReference type="Proteomes" id="UP000247696"/>
    </source>
</evidence>
<dbReference type="PROSITE" id="PS51900">
    <property type="entry name" value="CB"/>
    <property type="match status" value="1"/>
</dbReference>
<dbReference type="InterPro" id="IPR050808">
    <property type="entry name" value="Phage_Integrase"/>
</dbReference>
<dbReference type="OrthoDB" id="4326943at2"/>
<dbReference type="EMBL" id="CP024988">
    <property type="protein sequence ID" value="AWT27301.1"/>
    <property type="molecule type" value="Genomic_DNA"/>
</dbReference>
<evidence type="ECO:0000259" key="6">
    <source>
        <dbReference type="PROSITE" id="PS51898"/>
    </source>
</evidence>
<dbReference type="GO" id="GO:0003677">
    <property type="term" value="F:DNA binding"/>
    <property type="evidence" value="ECO:0007669"/>
    <property type="project" value="UniProtKB-UniRule"/>
</dbReference>
<feature type="domain" description="Core-binding (CB)" evidence="7">
    <location>
        <begin position="77"/>
        <end position="152"/>
    </location>
</feature>
<dbReference type="PROSITE" id="PS51898">
    <property type="entry name" value="TYR_RECOMBINASE"/>
    <property type="match status" value="1"/>
</dbReference>
<dbReference type="PANTHER" id="PTHR30629">
    <property type="entry name" value="PROPHAGE INTEGRASE"/>
    <property type="match status" value="1"/>
</dbReference>
<feature type="domain" description="Tyr recombinase" evidence="6">
    <location>
        <begin position="173"/>
        <end position="366"/>
    </location>
</feature>
<dbReference type="AlphaFoldDB" id="A0A2Z3YUF2"/>
<dbReference type="Pfam" id="PF00589">
    <property type="entry name" value="Phage_integrase"/>
    <property type="match status" value="1"/>
</dbReference>
<dbReference type="CDD" id="cd00397">
    <property type="entry name" value="DNA_BRE_C"/>
    <property type="match status" value="1"/>
</dbReference>
<dbReference type="InterPro" id="IPR010998">
    <property type="entry name" value="Integrase_recombinase_N"/>
</dbReference>
<dbReference type="GO" id="GO:0006310">
    <property type="term" value="P:DNA recombination"/>
    <property type="evidence" value="ECO:0007669"/>
    <property type="project" value="UniProtKB-KW"/>
</dbReference>
<keyword evidence="9" id="KW-1185">Reference proteome</keyword>
<dbReference type="InterPro" id="IPR013762">
    <property type="entry name" value="Integrase-like_cat_sf"/>
</dbReference>
<evidence type="ECO:0000256" key="4">
    <source>
        <dbReference type="ARBA" id="ARBA00023172"/>
    </source>
</evidence>
<sequence length="378" mass="41711">MMTRGRPTTPVGTFGEIGTTQLDSGKWLANVTVRLPSGKGKRIRRTGKSEAEAKRRVKAAAVDATGTEDTDLLKGSSTVNQLIDVWLNQYDGAASSIDQYRSTARVHITPAIGSLRLVEVTTPKLERFFRSLTRSRWQASRTLLSNAFKYAVRMGVIDHNPVTDTSPAPASDFTARALTPVELVTVRRMVRHYADQGRSFGVQLPELIEVLAGTGARISDVCVLRWEDVDGDRATITDVKGGGRRRTVMLPPSTVAALERQRSRTFGWDPYVFTHGSAEPVRRQQPQQWLRWARKVWADRGQVFGPVEPDVSWVTFHTFRRSVATWLAGEVSVETATLQLGHLQAATTEGHYVDRSGMVPDATAVLGKILGNGTEMAE</sequence>
<reference evidence="9" key="1">
    <citation type="submission" date="2017-11" db="EMBL/GenBank/DDBJ databases">
        <title>Otitis media/interna in a cat caused by the recently described species Corynebacterium provencense.</title>
        <authorList>
            <person name="Kittl S."/>
            <person name="Brodard I."/>
            <person name="Rychener L."/>
            <person name="Jores J."/>
            <person name="Roosje P."/>
            <person name="Gobeli Brawand S."/>
        </authorList>
    </citation>
    <scope>NUCLEOTIDE SEQUENCE [LARGE SCALE GENOMIC DNA]</scope>
    <source>
        <strain evidence="9">17KM38</strain>
    </source>
</reference>
<dbReference type="InterPro" id="IPR044068">
    <property type="entry name" value="CB"/>
</dbReference>
<dbReference type="STRING" id="1737425.GCA_900049755_01341"/>
<dbReference type="InterPro" id="IPR011010">
    <property type="entry name" value="DNA_brk_join_enz"/>
</dbReference>
<dbReference type="KEGG" id="cpre:Csp1_25530"/>
<proteinExistence type="inferred from homology"/>
<comment type="similarity">
    <text evidence="1">Belongs to the 'phage' integrase family.</text>
</comment>
<evidence type="ECO:0000256" key="1">
    <source>
        <dbReference type="ARBA" id="ARBA00008857"/>
    </source>
</evidence>
<dbReference type="InterPro" id="IPR002104">
    <property type="entry name" value="Integrase_catalytic"/>
</dbReference>
<evidence type="ECO:0000256" key="2">
    <source>
        <dbReference type="ARBA" id="ARBA00022908"/>
    </source>
</evidence>
<protein>
    <submittedName>
        <fullName evidence="8">Tyrosine recombinase XerD</fullName>
    </submittedName>
</protein>
<evidence type="ECO:0000256" key="3">
    <source>
        <dbReference type="ARBA" id="ARBA00023125"/>
    </source>
</evidence>
<dbReference type="PANTHER" id="PTHR30629:SF2">
    <property type="entry name" value="PROPHAGE INTEGRASE INTS-RELATED"/>
    <property type="match status" value="1"/>
</dbReference>
<gene>
    <name evidence="8" type="primary">xerD_2</name>
    <name evidence="8" type="ORF">Csp1_25530</name>
</gene>
<dbReference type="GO" id="GO:0015074">
    <property type="term" value="P:DNA integration"/>
    <property type="evidence" value="ECO:0007669"/>
    <property type="project" value="UniProtKB-KW"/>
</dbReference>
<name>A0A2Z3YUF2_9CORY</name>
<dbReference type="Gene3D" id="1.10.150.130">
    <property type="match status" value="1"/>
</dbReference>
<dbReference type="Proteomes" id="UP000247696">
    <property type="component" value="Chromosome"/>
</dbReference>
<accession>A0A2Z3YUF2</accession>
<organism evidence="8 9">
    <name type="scientific">Corynebacterium provencense</name>
    <dbReference type="NCBI Taxonomy" id="1737425"/>
    <lineage>
        <taxon>Bacteria</taxon>
        <taxon>Bacillati</taxon>
        <taxon>Actinomycetota</taxon>
        <taxon>Actinomycetes</taxon>
        <taxon>Mycobacteriales</taxon>
        <taxon>Corynebacteriaceae</taxon>
        <taxon>Corynebacterium</taxon>
    </lineage>
</organism>